<comment type="caution">
    <text evidence="1">The sequence shown here is derived from an EMBL/GenBank/DDBJ whole genome shotgun (WGS) entry which is preliminary data.</text>
</comment>
<evidence type="ECO:0000313" key="2">
    <source>
        <dbReference type="Proteomes" id="UP000231919"/>
    </source>
</evidence>
<keyword evidence="2" id="KW-1185">Reference proteome</keyword>
<gene>
    <name evidence="1" type="ORF">CH378_15840</name>
</gene>
<proteinExistence type="predicted"/>
<protein>
    <submittedName>
        <fullName evidence="1">Uncharacterized protein</fullName>
    </submittedName>
</protein>
<reference evidence="1 2" key="1">
    <citation type="submission" date="2017-07" db="EMBL/GenBank/DDBJ databases">
        <title>Leptospira spp. isolated from tropical soils.</title>
        <authorList>
            <person name="Thibeaux R."/>
            <person name="Iraola G."/>
            <person name="Ferres I."/>
            <person name="Bierque E."/>
            <person name="Girault D."/>
            <person name="Soupe-Gilbert M.-E."/>
            <person name="Picardeau M."/>
            <person name="Goarant C."/>
        </authorList>
    </citation>
    <scope>NUCLEOTIDE SEQUENCE [LARGE SCALE GENOMIC DNA]</scope>
    <source>
        <strain evidence="1 2">JW2-C-B1</strain>
    </source>
</reference>
<sequence length="102" mass="12307">MRKKALYPEGIRIFKSFRVAPNDAKIFYFYGNDLGFHDRRNDLIPFSFRLSHKEKKFKPKSFRENFNSIYKKSRYSIISDLFFIEFQILSSAFVCKTIWAML</sequence>
<organism evidence="1 2">
    <name type="scientific">Leptospira kmetyi</name>
    <dbReference type="NCBI Taxonomy" id="408139"/>
    <lineage>
        <taxon>Bacteria</taxon>
        <taxon>Pseudomonadati</taxon>
        <taxon>Spirochaetota</taxon>
        <taxon>Spirochaetia</taxon>
        <taxon>Leptospirales</taxon>
        <taxon>Leptospiraceae</taxon>
        <taxon>Leptospira</taxon>
    </lineage>
</organism>
<accession>A0ABX4N642</accession>
<dbReference type="Proteomes" id="UP000231919">
    <property type="component" value="Unassembled WGS sequence"/>
</dbReference>
<name>A0ABX4N642_9LEPT</name>
<evidence type="ECO:0000313" key="1">
    <source>
        <dbReference type="EMBL" id="PJZ28806.1"/>
    </source>
</evidence>
<dbReference type="EMBL" id="NPDP01000032">
    <property type="protein sequence ID" value="PJZ28806.1"/>
    <property type="molecule type" value="Genomic_DNA"/>
</dbReference>